<evidence type="ECO:0000256" key="3">
    <source>
        <dbReference type="ARBA" id="ARBA00022989"/>
    </source>
</evidence>
<dbReference type="InterPro" id="IPR045863">
    <property type="entry name" value="CorA_TM1_TM2"/>
</dbReference>
<protein>
    <submittedName>
        <fullName evidence="6">Uncharacterized protein</fullName>
    </submittedName>
</protein>
<dbReference type="EMBL" id="NAJN01000758">
    <property type="protein sequence ID" value="TKA69084.1"/>
    <property type="molecule type" value="Genomic_DNA"/>
</dbReference>
<comment type="subcellular location">
    <subcellularLocation>
        <location evidence="1">Membrane</location>
        <topology evidence="1">Multi-pass membrane protein</topology>
    </subcellularLocation>
</comment>
<dbReference type="STRING" id="331657.A0A4U0WZ06"/>
<evidence type="ECO:0000256" key="4">
    <source>
        <dbReference type="ARBA" id="ARBA00023136"/>
    </source>
</evidence>
<dbReference type="SUPFAM" id="SSF144083">
    <property type="entry name" value="Magnesium transport protein CorA, transmembrane region"/>
    <property type="match status" value="1"/>
</dbReference>
<evidence type="ECO:0000256" key="1">
    <source>
        <dbReference type="ARBA" id="ARBA00004141"/>
    </source>
</evidence>
<dbReference type="GO" id="GO:0016020">
    <property type="term" value="C:membrane"/>
    <property type="evidence" value="ECO:0007669"/>
    <property type="project" value="UniProtKB-SubCell"/>
</dbReference>
<dbReference type="InterPro" id="IPR002523">
    <property type="entry name" value="MgTranspt_CorA/ZnTranspt_ZntB"/>
</dbReference>
<keyword evidence="2 5" id="KW-0812">Transmembrane</keyword>
<dbReference type="GO" id="GO:0046873">
    <property type="term" value="F:metal ion transmembrane transporter activity"/>
    <property type="evidence" value="ECO:0007669"/>
    <property type="project" value="InterPro"/>
</dbReference>
<name>A0A4U0WZ06_9PEZI</name>
<comment type="caution">
    <text evidence="6">The sequence shown here is derived from an EMBL/GenBank/DDBJ whole genome shotgun (WGS) entry which is preliminary data.</text>
</comment>
<feature type="transmembrane region" description="Helical" evidence="5">
    <location>
        <begin position="272"/>
        <end position="293"/>
    </location>
</feature>
<evidence type="ECO:0000313" key="7">
    <source>
        <dbReference type="Proteomes" id="UP000308768"/>
    </source>
</evidence>
<organism evidence="6 7">
    <name type="scientific">Cryomyces minteri</name>
    <dbReference type="NCBI Taxonomy" id="331657"/>
    <lineage>
        <taxon>Eukaryota</taxon>
        <taxon>Fungi</taxon>
        <taxon>Dikarya</taxon>
        <taxon>Ascomycota</taxon>
        <taxon>Pezizomycotina</taxon>
        <taxon>Dothideomycetes</taxon>
        <taxon>Dothideomycetes incertae sedis</taxon>
        <taxon>Cryomyces</taxon>
    </lineage>
</organism>
<feature type="transmembrane region" description="Helical" evidence="5">
    <location>
        <begin position="242"/>
        <end position="266"/>
    </location>
</feature>
<dbReference type="AlphaFoldDB" id="A0A4U0WZ06"/>
<dbReference type="Gene3D" id="1.20.58.340">
    <property type="entry name" value="Magnesium transport protein CorA, transmembrane region"/>
    <property type="match status" value="1"/>
</dbReference>
<reference evidence="6 7" key="1">
    <citation type="submission" date="2017-03" db="EMBL/GenBank/DDBJ databases">
        <title>Genomes of endolithic fungi from Antarctica.</title>
        <authorList>
            <person name="Coleine C."/>
            <person name="Masonjones S."/>
            <person name="Stajich J.E."/>
        </authorList>
    </citation>
    <scope>NUCLEOTIDE SEQUENCE [LARGE SCALE GENOMIC DNA]</scope>
    <source>
        <strain evidence="6 7">CCFEE 5187</strain>
    </source>
</reference>
<evidence type="ECO:0000256" key="2">
    <source>
        <dbReference type="ARBA" id="ARBA00022692"/>
    </source>
</evidence>
<keyword evidence="4 5" id="KW-0472">Membrane</keyword>
<dbReference type="Proteomes" id="UP000308768">
    <property type="component" value="Unassembled WGS sequence"/>
</dbReference>
<sequence length="324" mass="37424">MNHRDDLTGTDFGKGKTLKVQRDPWRGTSRAAFGDYVEEYKRQLPRSDGQGEDTEVKTVELNCYDDTSNPTHGYDIVAQRPSVYILRKESTASLPVDTDIKNPYGESVTAIIVFEHSQSGSVEDTLIGARQQIESRWRRLTFYLPRGQISSDDRMALQFEKPVYAHSDFIREMQGRMKDSADAEDPQADWLASTPDEFRKLLNLIQEDLVKPIMNLSDVIYRSVGIRDTRQSLQLGTSMWRLSWIAFIFPPLTFLSGFFGMNVSVFKDDPRIKWHFVSAIALMLLVLFLWYFVKHSLAARRQTPYERGIYEQVYNDFATQHPQL</sequence>
<dbReference type="Pfam" id="PF01544">
    <property type="entry name" value="CorA"/>
    <property type="match status" value="1"/>
</dbReference>
<accession>A0A4U0WZ06</accession>
<evidence type="ECO:0000256" key="5">
    <source>
        <dbReference type="SAM" id="Phobius"/>
    </source>
</evidence>
<gene>
    <name evidence="6" type="ORF">B0A49_06624</name>
</gene>
<dbReference type="OrthoDB" id="194358at2759"/>
<proteinExistence type="predicted"/>
<keyword evidence="7" id="KW-1185">Reference proteome</keyword>
<keyword evidence="3 5" id="KW-1133">Transmembrane helix</keyword>
<evidence type="ECO:0000313" key="6">
    <source>
        <dbReference type="EMBL" id="TKA69084.1"/>
    </source>
</evidence>